<dbReference type="Proteomes" id="UP000467700">
    <property type="component" value="Unassembled WGS sequence"/>
</dbReference>
<feature type="region of interest" description="Disordered" evidence="1">
    <location>
        <begin position="96"/>
        <end position="121"/>
    </location>
</feature>
<keyword evidence="3" id="KW-1185">Reference proteome</keyword>
<dbReference type="EMBL" id="CACVBS010000037">
    <property type="protein sequence ID" value="CAA7262956.1"/>
    <property type="molecule type" value="Genomic_DNA"/>
</dbReference>
<gene>
    <name evidence="2" type="ORF">AAE3_LOCUS5189</name>
</gene>
<dbReference type="AlphaFoldDB" id="A0A8S0WAB7"/>
<evidence type="ECO:0000313" key="3">
    <source>
        <dbReference type="Proteomes" id="UP000467700"/>
    </source>
</evidence>
<feature type="region of interest" description="Disordered" evidence="1">
    <location>
        <begin position="18"/>
        <end position="56"/>
    </location>
</feature>
<accession>A0A8S0WAB7</accession>
<evidence type="ECO:0000256" key="1">
    <source>
        <dbReference type="SAM" id="MobiDB-lite"/>
    </source>
</evidence>
<sequence length="121" mass="12719">MTSPSGVAIRGFKKLVNPPGGFAAMPPSHEVAPTKVDTLPQQGSTQPGDGATVHAGGEIYPTEMSASTQPSQTTGKVPFKEQVVGYAQKTRGTLLGKPELKDHGERILAGQTTHAQDREKN</sequence>
<protein>
    <submittedName>
        <fullName evidence="2">Uncharacterized protein</fullName>
    </submittedName>
</protein>
<evidence type="ECO:0000313" key="2">
    <source>
        <dbReference type="EMBL" id="CAA7262956.1"/>
    </source>
</evidence>
<dbReference type="OrthoDB" id="3361009at2759"/>
<name>A0A8S0WAB7_CYCAE</name>
<organism evidence="2 3">
    <name type="scientific">Cyclocybe aegerita</name>
    <name type="common">Black poplar mushroom</name>
    <name type="synonym">Agrocybe aegerita</name>
    <dbReference type="NCBI Taxonomy" id="1973307"/>
    <lineage>
        <taxon>Eukaryota</taxon>
        <taxon>Fungi</taxon>
        <taxon>Dikarya</taxon>
        <taxon>Basidiomycota</taxon>
        <taxon>Agaricomycotina</taxon>
        <taxon>Agaricomycetes</taxon>
        <taxon>Agaricomycetidae</taxon>
        <taxon>Agaricales</taxon>
        <taxon>Agaricineae</taxon>
        <taxon>Bolbitiaceae</taxon>
        <taxon>Cyclocybe</taxon>
    </lineage>
</organism>
<comment type="caution">
    <text evidence="2">The sequence shown here is derived from an EMBL/GenBank/DDBJ whole genome shotgun (WGS) entry which is preliminary data.</text>
</comment>
<proteinExistence type="predicted"/>
<reference evidence="2 3" key="1">
    <citation type="submission" date="2020-01" db="EMBL/GenBank/DDBJ databases">
        <authorList>
            <person name="Gupta K D."/>
        </authorList>
    </citation>
    <scope>NUCLEOTIDE SEQUENCE [LARGE SCALE GENOMIC DNA]</scope>
</reference>